<reference evidence="1" key="1">
    <citation type="journal article" date="2015" name="Nature">
        <title>Complex archaea that bridge the gap between prokaryotes and eukaryotes.</title>
        <authorList>
            <person name="Spang A."/>
            <person name="Saw J.H."/>
            <person name="Jorgensen S.L."/>
            <person name="Zaremba-Niedzwiedzka K."/>
            <person name="Martijn J."/>
            <person name="Lind A.E."/>
            <person name="van Eijk R."/>
            <person name="Schleper C."/>
            <person name="Guy L."/>
            <person name="Ettema T.J."/>
        </authorList>
    </citation>
    <scope>NUCLEOTIDE SEQUENCE</scope>
</reference>
<accession>A0A0F9UDG8</accession>
<evidence type="ECO:0000313" key="1">
    <source>
        <dbReference type="EMBL" id="KKN59261.1"/>
    </source>
</evidence>
<gene>
    <name evidence="1" type="ORF">LCGC14_0543600</name>
</gene>
<comment type="caution">
    <text evidence="1">The sequence shown here is derived from an EMBL/GenBank/DDBJ whole genome shotgun (WGS) entry which is preliminary data.</text>
</comment>
<sequence>MICPQCKIRWAPLRINYPYEIMTKEDGVERVKIFESDEIQLDPACLEEINDNPMPEYKLIELGLR</sequence>
<protein>
    <submittedName>
        <fullName evidence="1">Uncharacterized protein</fullName>
    </submittedName>
</protein>
<dbReference type="EMBL" id="LAZR01000732">
    <property type="protein sequence ID" value="KKN59261.1"/>
    <property type="molecule type" value="Genomic_DNA"/>
</dbReference>
<organism evidence="1">
    <name type="scientific">marine sediment metagenome</name>
    <dbReference type="NCBI Taxonomy" id="412755"/>
    <lineage>
        <taxon>unclassified sequences</taxon>
        <taxon>metagenomes</taxon>
        <taxon>ecological metagenomes</taxon>
    </lineage>
</organism>
<name>A0A0F9UDG8_9ZZZZ</name>
<proteinExistence type="predicted"/>
<dbReference type="AlphaFoldDB" id="A0A0F9UDG8"/>